<gene>
    <name evidence="1" type="ORF">JAAARDRAFT_141611</name>
</gene>
<dbReference type="AlphaFoldDB" id="A0A067PJM9"/>
<reference evidence="2" key="1">
    <citation type="journal article" date="2014" name="Proc. Natl. Acad. Sci. U.S.A.">
        <title>Extensive sampling of basidiomycete genomes demonstrates inadequacy of the white-rot/brown-rot paradigm for wood decay fungi.</title>
        <authorList>
            <person name="Riley R."/>
            <person name="Salamov A.A."/>
            <person name="Brown D.W."/>
            <person name="Nagy L.G."/>
            <person name="Floudas D."/>
            <person name="Held B.W."/>
            <person name="Levasseur A."/>
            <person name="Lombard V."/>
            <person name="Morin E."/>
            <person name="Otillar R."/>
            <person name="Lindquist E.A."/>
            <person name="Sun H."/>
            <person name="LaButti K.M."/>
            <person name="Schmutz J."/>
            <person name="Jabbour D."/>
            <person name="Luo H."/>
            <person name="Baker S.E."/>
            <person name="Pisabarro A.G."/>
            <person name="Walton J.D."/>
            <person name="Blanchette R.A."/>
            <person name="Henrissat B."/>
            <person name="Martin F."/>
            <person name="Cullen D."/>
            <person name="Hibbett D.S."/>
            <person name="Grigoriev I.V."/>
        </authorList>
    </citation>
    <scope>NUCLEOTIDE SEQUENCE [LARGE SCALE GENOMIC DNA]</scope>
    <source>
        <strain evidence="2">MUCL 33604</strain>
    </source>
</reference>
<dbReference type="Proteomes" id="UP000027265">
    <property type="component" value="Unassembled WGS sequence"/>
</dbReference>
<organism evidence="1 2">
    <name type="scientific">Jaapia argillacea MUCL 33604</name>
    <dbReference type="NCBI Taxonomy" id="933084"/>
    <lineage>
        <taxon>Eukaryota</taxon>
        <taxon>Fungi</taxon>
        <taxon>Dikarya</taxon>
        <taxon>Basidiomycota</taxon>
        <taxon>Agaricomycotina</taxon>
        <taxon>Agaricomycetes</taxon>
        <taxon>Agaricomycetidae</taxon>
        <taxon>Jaapiales</taxon>
        <taxon>Jaapiaceae</taxon>
        <taxon>Jaapia</taxon>
    </lineage>
</organism>
<dbReference type="OrthoDB" id="3064439at2759"/>
<sequence length="129" mass="14412">SKALALLTSLNIPMFGSKLTLFQAAHHLAYTGICQMLTIEDIGLWISKNTKKGVYSSLANMGLLSVSSAVTITTAFRVVYDHLNTYLTKDDQQELGFDVIFVEHTLCKVSRYSKSHSLKFLHLANEEEK</sequence>
<accession>A0A067PJM9</accession>
<protein>
    <submittedName>
        <fullName evidence="1">Uncharacterized protein</fullName>
    </submittedName>
</protein>
<evidence type="ECO:0000313" key="2">
    <source>
        <dbReference type="Proteomes" id="UP000027265"/>
    </source>
</evidence>
<dbReference type="HOGENOM" id="CLU_2151718_0_0_1"/>
<feature type="non-terminal residue" evidence="1">
    <location>
        <position position="1"/>
    </location>
</feature>
<proteinExistence type="predicted"/>
<name>A0A067PJM9_9AGAM</name>
<dbReference type="InParanoid" id="A0A067PJM9"/>
<evidence type="ECO:0000313" key="1">
    <source>
        <dbReference type="EMBL" id="KDQ50666.1"/>
    </source>
</evidence>
<dbReference type="EMBL" id="KL197757">
    <property type="protein sequence ID" value="KDQ50666.1"/>
    <property type="molecule type" value="Genomic_DNA"/>
</dbReference>
<keyword evidence="2" id="KW-1185">Reference proteome</keyword>